<feature type="compositionally biased region" description="Low complexity" evidence="1">
    <location>
        <begin position="50"/>
        <end position="80"/>
    </location>
</feature>
<dbReference type="Gene3D" id="2.60.120.260">
    <property type="entry name" value="Galactose-binding domain-like"/>
    <property type="match status" value="1"/>
</dbReference>
<feature type="region of interest" description="Disordered" evidence="1">
    <location>
        <begin position="38"/>
        <end position="80"/>
    </location>
</feature>
<dbReference type="eggNOG" id="ENOG5033X0Y">
    <property type="taxonomic scope" value="Bacteria"/>
</dbReference>
<dbReference type="Pfam" id="PF21253">
    <property type="entry name" value="Mann_GBD_bact"/>
    <property type="match status" value="1"/>
</dbReference>
<name>A0A0L6JL87_9FIRM</name>
<accession>A0A0L6JL87</accession>
<sequence length="258" mass="27428" precursor="true">MKSRISYLFLGILIVTILALTAACSSKTDDAPLFSVDESSTEVQLNGPGNASPNPDASPNPNASVGSSPETSSNSSTLPSYKGYTAQNITDFESSLSSWEISNWQSDNDGELGFKDISISNDQKASGSSSAAITANLTGQLGASKTAKGAIKLAFASPVNFTGKKITAKVFIPDTLVSSAFKKASYGLLLYIKTTSTWKWTDGGWIDIANNLKPGWNEISFSPKGVTEDQTMEIGIQMAKGQNAPDWSGKIYFDDISY</sequence>
<feature type="domain" description="Mannanase galactose-binding" evidence="2">
    <location>
        <begin position="91"/>
        <end position="254"/>
    </location>
</feature>
<gene>
    <name evidence="3" type="ORF">Bccel_1773</name>
</gene>
<reference evidence="4" key="1">
    <citation type="submission" date="2015-07" db="EMBL/GenBank/DDBJ databases">
        <title>Near-Complete Genome Sequence of the Cellulolytic Bacterium Bacteroides (Pseudobacteroides) cellulosolvens ATCC 35603.</title>
        <authorList>
            <person name="Dassa B."/>
            <person name="Utturkar S.M."/>
            <person name="Klingeman D.M."/>
            <person name="Hurt R.A."/>
            <person name="Keller M."/>
            <person name="Xu J."/>
            <person name="Reddy Y.H.K."/>
            <person name="Borovok I."/>
            <person name="Grinberg I.R."/>
            <person name="Lamed R."/>
            <person name="Zhivin O."/>
            <person name="Bayer E.A."/>
            <person name="Brown S.D."/>
        </authorList>
    </citation>
    <scope>NUCLEOTIDE SEQUENCE [LARGE SCALE GENOMIC DNA]</scope>
    <source>
        <strain evidence="4">DSM 2933</strain>
    </source>
</reference>
<dbReference type="InterPro" id="IPR049475">
    <property type="entry name" value="Mann_GBD_bact"/>
</dbReference>
<feature type="compositionally biased region" description="Polar residues" evidence="1">
    <location>
        <begin position="38"/>
        <end position="49"/>
    </location>
</feature>
<dbReference type="EMBL" id="LGTC01000001">
    <property type="protein sequence ID" value="KNY26508.1"/>
    <property type="molecule type" value="Genomic_DNA"/>
</dbReference>
<dbReference type="RefSeq" id="WP_036937846.1">
    <property type="nucleotide sequence ID" value="NZ_JQKC01000006.1"/>
</dbReference>
<dbReference type="OrthoDB" id="9968285at2"/>
<dbReference type="Proteomes" id="UP000036923">
    <property type="component" value="Unassembled WGS sequence"/>
</dbReference>
<dbReference type="STRING" id="398512.Bccel_1773"/>
<comment type="caution">
    <text evidence="3">The sequence shown here is derived from an EMBL/GenBank/DDBJ whole genome shotgun (WGS) entry which is preliminary data.</text>
</comment>
<keyword evidence="4" id="KW-1185">Reference proteome</keyword>
<evidence type="ECO:0000313" key="3">
    <source>
        <dbReference type="EMBL" id="KNY26508.1"/>
    </source>
</evidence>
<organism evidence="3 4">
    <name type="scientific">Pseudobacteroides cellulosolvens ATCC 35603 = DSM 2933</name>
    <dbReference type="NCBI Taxonomy" id="398512"/>
    <lineage>
        <taxon>Bacteria</taxon>
        <taxon>Bacillati</taxon>
        <taxon>Bacillota</taxon>
        <taxon>Clostridia</taxon>
        <taxon>Eubacteriales</taxon>
        <taxon>Oscillospiraceae</taxon>
        <taxon>Pseudobacteroides</taxon>
    </lineage>
</organism>
<evidence type="ECO:0000256" key="1">
    <source>
        <dbReference type="SAM" id="MobiDB-lite"/>
    </source>
</evidence>
<protein>
    <recommendedName>
        <fullName evidence="2">Mannanase galactose-binding domain-containing protein</fullName>
    </recommendedName>
</protein>
<proteinExistence type="predicted"/>
<dbReference type="PROSITE" id="PS51257">
    <property type="entry name" value="PROKAR_LIPOPROTEIN"/>
    <property type="match status" value="1"/>
</dbReference>
<dbReference type="AlphaFoldDB" id="A0A0L6JL87"/>
<evidence type="ECO:0000259" key="2">
    <source>
        <dbReference type="Pfam" id="PF21253"/>
    </source>
</evidence>
<evidence type="ECO:0000313" key="4">
    <source>
        <dbReference type="Proteomes" id="UP000036923"/>
    </source>
</evidence>